<evidence type="ECO:0000256" key="2">
    <source>
        <dbReference type="SAM" id="SignalP"/>
    </source>
</evidence>
<feature type="region of interest" description="Disordered" evidence="1">
    <location>
        <begin position="21"/>
        <end position="217"/>
    </location>
</feature>
<accession>E4X7V1</accession>
<dbReference type="EMBL" id="FN653028">
    <property type="protein sequence ID" value="CBY18774.1"/>
    <property type="molecule type" value="Genomic_DNA"/>
</dbReference>
<evidence type="ECO:0000313" key="3">
    <source>
        <dbReference type="EMBL" id="CBY18774.1"/>
    </source>
</evidence>
<proteinExistence type="predicted"/>
<evidence type="ECO:0000256" key="1">
    <source>
        <dbReference type="SAM" id="MobiDB-lite"/>
    </source>
</evidence>
<reference evidence="3" key="1">
    <citation type="journal article" date="2010" name="Science">
        <title>Plasticity of animal genome architecture unmasked by rapid evolution of a pelagic tunicate.</title>
        <authorList>
            <person name="Denoeud F."/>
            <person name="Henriet S."/>
            <person name="Mungpakdee S."/>
            <person name="Aury J.M."/>
            <person name="Da Silva C."/>
            <person name="Brinkmann H."/>
            <person name="Mikhaleva J."/>
            <person name="Olsen L.C."/>
            <person name="Jubin C."/>
            <person name="Canestro C."/>
            <person name="Bouquet J.M."/>
            <person name="Danks G."/>
            <person name="Poulain J."/>
            <person name="Campsteijn C."/>
            <person name="Adamski M."/>
            <person name="Cross I."/>
            <person name="Yadetie F."/>
            <person name="Muffato M."/>
            <person name="Louis A."/>
            <person name="Butcher S."/>
            <person name="Tsagkogeorga G."/>
            <person name="Konrad A."/>
            <person name="Singh S."/>
            <person name="Jensen M.F."/>
            <person name="Cong E.H."/>
            <person name="Eikeseth-Otteraa H."/>
            <person name="Noel B."/>
            <person name="Anthouard V."/>
            <person name="Porcel B.M."/>
            <person name="Kachouri-Lafond R."/>
            <person name="Nishino A."/>
            <person name="Ugolini M."/>
            <person name="Chourrout P."/>
            <person name="Nishida H."/>
            <person name="Aasland R."/>
            <person name="Huzurbazar S."/>
            <person name="Westhof E."/>
            <person name="Delsuc F."/>
            <person name="Lehrach H."/>
            <person name="Reinhardt R."/>
            <person name="Weissenbach J."/>
            <person name="Roy S.W."/>
            <person name="Artiguenave F."/>
            <person name="Postlethwait J.H."/>
            <person name="Manak J.R."/>
            <person name="Thompson E.M."/>
            <person name="Jaillon O."/>
            <person name="Du Pasquier L."/>
            <person name="Boudinot P."/>
            <person name="Liberles D.A."/>
            <person name="Volff J.N."/>
            <person name="Philippe H."/>
            <person name="Lenhard B."/>
            <person name="Roest Crollius H."/>
            <person name="Wincker P."/>
            <person name="Chourrout D."/>
        </authorList>
    </citation>
    <scope>NUCLEOTIDE SEQUENCE [LARGE SCALE GENOMIC DNA]</scope>
</reference>
<dbReference type="Proteomes" id="UP000001307">
    <property type="component" value="Unassembled WGS sequence"/>
</dbReference>
<name>E4X7V1_OIKDI</name>
<keyword evidence="4" id="KW-1185">Reference proteome</keyword>
<evidence type="ECO:0008006" key="5">
    <source>
        <dbReference type="Google" id="ProtNLM"/>
    </source>
</evidence>
<feature type="chain" id="PRO_5012249031" description="VWFA domain-containing protein" evidence="2">
    <location>
        <begin position="16"/>
        <end position="409"/>
    </location>
</feature>
<sequence length="409" mass="45811">MRALSIFFLFQLAPGQDPIIAKPPRAGFQKSAQLATFNEPAQKPAQRRRAQSPPHPQRQPDAGNQRPQPSQRGAGAEKKEAAPVWDGKVISRQSLFQRLRSAPKFDESGNPIRKAKKPPGKKGRQPAANKPVKKEIKKQFTPRKPGQPVKPRFKPNNVATRRPVPKSRPQPKNSQPPQNTVQPEQPAQRPQPKNRNEKGGGLTKLSTGDNGLEKFPLPNREWNKYDVTVIILDMTWSHPEYWQQALAALLDKISKAPGMVYVATTSPYSSKAGIFKDPVSFVEKILPLLSRRVSMKASQICHDVRYGQMRGALDELREMESWSPRRCSTLIFTDTAVVKQSNELFCRGVEEDNASDCLLDSVFESRGCPLANVHLFGNCNSGNGRFVPLIIFQCEIINDHFLETDNNDS</sequence>
<keyword evidence="2" id="KW-0732">Signal</keyword>
<dbReference type="InParanoid" id="E4X7V1"/>
<dbReference type="OrthoDB" id="10371232at2759"/>
<gene>
    <name evidence="3" type="ORF">GSOID_T00003641001</name>
</gene>
<dbReference type="AlphaFoldDB" id="E4X7V1"/>
<protein>
    <recommendedName>
        <fullName evidence="5">VWFA domain-containing protein</fullName>
    </recommendedName>
</protein>
<feature type="compositionally biased region" description="Polar residues" evidence="1">
    <location>
        <begin position="170"/>
        <end position="185"/>
    </location>
</feature>
<feature type="signal peptide" evidence="2">
    <location>
        <begin position="1"/>
        <end position="15"/>
    </location>
</feature>
<evidence type="ECO:0000313" key="4">
    <source>
        <dbReference type="Proteomes" id="UP000001307"/>
    </source>
</evidence>
<feature type="compositionally biased region" description="Basic residues" evidence="1">
    <location>
        <begin position="113"/>
        <end position="124"/>
    </location>
</feature>
<organism evidence="3">
    <name type="scientific">Oikopleura dioica</name>
    <name type="common">Tunicate</name>
    <dbReference type="NCBI Taxonomy" id="34765"/>
    <lineage>
        <taxon>Eukaryota</taxon>
        <taxon>Metazoa</taxon>
        <taxon>Chordata</taxon>
        <taxon>Tunicata</taxon>
        <taxon>Appendicularia</taxon>
        <taxon>Copelata</taxon>
        <taxon>Oikopleuridae</taxon>
        <taxon>Oikopleura</taxon>
    </lineage>
</organism>